<keyword evidence="2 7" id="KW-0813">Transport</keyword>
<dbReference type="Pfam" id="PF09066">
    <property type="entry name" value="B2-adapt-app_C"/>
    <property type="match status" value="1"/>
</dbReference>
<dbReference type="OMA" id="NPPEVQW"/>
<accession>A0A9Q0MG50</accession>
<dbReference type="InterPro" id="IPR016024">
    <property type="entry name" value="ARM-type_fold"/>
</dbReference>
<evidence type="ECO:0000259" key="9">
    <source>
        <dbReference type="SMART" id="SM00809"/>
    </source>
</evidence>
<dbReference type="InterPro" id="IPR011989">
    <property type="entry name" value="ARM-like"/>
</dbReference>
<dbReference type="InterPro" id="IPR013037">
    <property type="entry name" value="Clathrin_b-adaptin_app_Ig-like"/>
</dbReference>
<dbReference type="InterPro" id="IPR013041">
    <property type="entry name" value="Clathrin_app_Ig-like_sf"/>
</dbReference>
<dbReference type="GO" id="GO:0030131">
    <property type="term" value="C:clathrin adaptor complex"/>
    <property type="evidence" value="ECO:0007669"/>
    <property type="project" value="InterPro"/>
</dbReference>
<dbReference type="PANTHER" id="PTHR11134">
    <property type="entry name" value="ADAPTOR COMPLEX SUBUNIT BETA FAMILY MEMBER"/>
    <property type="match status" value="1"/>
</dbReference>
<dbReference type="GO" id="GO:0030276">
    <property type="term" value="F:clathrin binding"/>
    <property type="evidence" value="ECO:0007669"/>
    <property type="project" value="InterPro"/>
</dbReference>
<dbReference type="InterPro" id="IPR000225">
    <property type="entry name" value="Armadillo"/>
</dbReference>
<dbReference type="FunFam" id="2.60.40.1150:FF:000001">
    <property type="entry name" value="AP complex subunit beta"/>
    <property type="match status" value="1"/>
</dbReference>
<dbReference type="InterPro" id="IPR012295">
    <property type="entry name" value="TBP_dom_sf"/>
</dbReference>
<keyword evidence="5 7" id="KW-0472">Membrane</keyword>
<feature type="domain" description="Beta-adaptin appendage C-terminal subdomain" evidence="10">
    <location>
        <begin position="817"/>
        <end position="925"/>
    </location>
</feature>
<dbReference type="Gene3D" id="1.25.10.10">
    <property type="entry name" value="Leucine-rich Repeat Variant"/>
    <property type="match status" value="1"/>
</dbReference>
<dbReference type="FunFam" id="3.30.310.10:FF:000003">
    <property type="entry name" value="AP complex subunit beta"/>
    <property type="match status" value="1"/>
</dbReference>
<evidence type="ECO:0000256" key="8">
    <source>
        <dbReference type="SAM" id="MobiDB-lite"/>
    </source>
</evidence>
<feature type="compositionally biased region" description="Polar residues" evidence="8">
    <location>
        <begin position="587"/>
        <end position="609"/>
    </location>
</feature>
<reference evidence="11" key="1">
    <citation type="submission" date="2022-12" db="EMBL/GenBank/DDBJ databases">
        <title>Genome assemblies of Blomia tropicalis.</title>
        <authorList>
            <person name="Cui Y."/>
        </authorList>
    </citation>
    <scope>NUCLEOTIDE SEQUENCE</scope>
    <source>
        <tissue evidence="11">Adult mites</tissue>
    </source>
</reference>
<gene>
    <name evidence="11" type="ORF">RDWZM_001495</name>
</gene>
<comment type="caution">
    <text evidence="11">The sequence shown here is derived from an EMBL/GenBank/DDBJ whole genome shotgun (WGS) entry which is preliminary data.</text>
</comment>
<organism evidence="11 12">
    <name type="scientific">Blomia tropicalis</name>
    <name type="common">Mite</name>
    <dbReference type="NCBI Taxonomy" id="40697"/>
    <lineage>
        <taxon>Eukaryota</taxon>
        <taxon>Metazoa</taxon>
        <taxon>Ecdysozoa</taxon>
        <taxon>Arthropoda</taxon>
        <taxon>Chelicerata</taxon>
        <taxon>Arachnida</taxon>
        <taxon>Acari</taxon>
        <taxon>Acariformes</taxon>
        <taxon>Sarcoptiformes</taxon>
        <taxon>Astigmata</taxon>
        <taxon>Glycyphagoidea</taxon>
        <taxon>Echimyopodidae</taxon>
        <taxon>Blomia</taxon>
    </lineage>
</organism>
<dbReference type="InterPro" id="IPR009028">
    <property type="entry name" value="Coatomer/calthrin_app_sub_C"/>
</dbReference>
<evidence type="ECO:0000256" key="1">
    <source>
        <dbReference type="ARBA" id="ARBA00006613"/>
    </source>
</evidence>
<comment type="similarity">
    <text evidence="1 7">Belongs to the adaptor complexes large subunit family.</text>
</comment>
<evidence type="ECO:0000256" key="4">
    <source>
        <dbReference type="ARBA" id="ARBA00022990"/>
    </source>
</evidence>
<dbReference type="FunFam" id="1.25.10.10:FF:000002">
    <property type="entry name" value="AP complex subunit beta"/>
    <property type="match status" value="1"/>
</dbReference>
<dbReference type="SUPFAM" id="SSF49348">
    <property type="entry name" value="Clathrin adaptor appendage domain"/>
    <property type="match status" value="1"/>
</dbReference>
<keyword evidence="12" id="KW-1185">Reference proteome</keyword>
<evidence type="ECO:0000256" key="6">
    <source>
        <dbReference type="ARBA" id="ARBA00029433"/>
    </source>
</evidence>
<dbReference type="GO" id="GO:0012505">
    <property type="term" value="C:endomembrane system"/>
    <property type="evidence" value="ECO:0007669"/>
    <property type="project" value="UniProtKB-SubCell"/>
</dbReference>
<dbReference type="InterPro" id="IPR016342">
    <property type="entry name" value="AP_complex_bsu_1_2_4"/>
</dbReference>
<dbReference type="Gene3D" id="2.60.40.1150">
    <property type="match status" value="1"/>
</dbReference>
<evidence type="ECO:0000256" key="5">
    <source>
        <dbReference type="ARBA" id="ARBA00023136"/>
    </source>
</evidence>
<sequence length="928" mass="103162">MTDAKYFANTKKGEIFELKSELNSDKKEKRREAVKKVIASMTVGKDVSALFPDVVNCMQTDNLELKKLVYLYLMNYAKSQPDLAIMAVNTFVRDCEDPNPLIRALAVRTMGCIRVDKITEYLCEPLRKCLRDEDPYVRKTAAVCVAKLHDINAQMVEEQGFLDLLKDLLSDSNPMVVANAVAALSEINETSSSGKLLVEFNIQAINKLLTALNECNEWGQVFILDALANYTPKDDREAQSICERVTPRLAHANAAVVLSAVKVLMKFMELIPSDSDFVGTLIKKLAPPLVTLLSSEPEVQYVALRNINLIVQKRPDILKQEMKVFFVKYNDPIYVKLEKLDIMIRLASQTNINHVLAELKEYATEVDVDFVRKAVRAIGRCAIKVEQSAERCVATLIELIQTKVNYVVQEAIVVIKDIFRKYPNKYESIISTLCENLDTLDEPEARASMIWIIGEYAERIDNADELLESFLEGFHDENTQVQLQLLTAIVKLFLKRPTETQELVQQVLSLATQNSDNPDLRDRGFIYWRLLSTDPAAAKEVVLAEKPLISEETDLLEPTLLDELICHIGSLASVYHKPPSSFVEGKTGQTRKSLISRNGSNDENTTNEAAPQATVIPAADSLIGDLLSLDIGTPAPSTNVYPSSNIDILGNGLDSLLGGSDVSNVPSTSPVPTTGAASSGLLGDIFGLSSTTGSFYQPPKQVWLPAVRGKGLEISGTFTRKNGQIVMDMSFSNKAMQAMGQFAIQFNKNSFGITPVQPLQVPTPLQPNSTVDVSLALNTLGPVQKMDPLTNLQVAIKNNVDVFYFSCLAPIHIFCCEDGAMDKRLFLSTWKEIPTQNEVQFTIENVTLNVEQVSQKLQSNNIFTIARRNVEGQDMLYQSMKLTNSIWVLSELKIQPDNPKITLSLKARVTDVATPVHQIYEMILHNDV</sequence>
<dbReference type="InterPro" id="IPR008152">
    <property type="entry name" value="Clathrin_a/b/g-adaptin_app_Ig"/>
</dbReference>
<dbReference type="OrthoDB" id="10254310at2759"/>
<dbReference type="Pfam" id="PF01602">
    <property type="entry name" value="Adaptin_N"/>
    <property type="match status" value="1"/>
</dbReference>
<name>A0A9Q0MG50_BLOTA</name>
<dbReference type="InterPro" id="IPR015151">
    <property type="entry name" value="B-adaptin_app_sub_C"/>
</dbReference>
<feature type="region of interest" description="Disordered" evidence="8">
    <location>
        <begin position="581"/>
        <end position="610"/>
    </location>
</feature>
<dbReference type="GO" id="GO:0016192">
    <property type="term" value="P:vesicle-mediated transport"/>
    <property type="evidence" value="ECO:0007669"/>
    <property type="project" value="InterPro"/>
</dbReference>
<dbReference type="EMBL" id="JAPWDV010000001">
    <property type="protein sequence ID" value="KAJ6222950.1"/>
    <property type="molecule type" value="Genomic_DNA"/>
</dbReference>
<dbReference type="Proteomes" id="UP001142055">
    <property type="component" value="Chromosome 1"/>
</dbReference>
<dbReference type="GO" id="GO:0006886">
    <property type="term" value="P:intracellular protein transport"/>
    <property type="evidence" value="ECO:0007669"/>
    <property type="project" value="InterPro"/>
</dbReference>
<protein>
    <recommendedName>
        <fullName evidence="7">AP complex subunit beta</fullName>
    </recommendedName>
</protein>
<feature type="domain" description="Clathrin adaptor alpha/beta/gamma-adaptin appendage Ig-like subdomain" evidence="9">
    <location>
        <begin position="696"/>
        <end position="806"/>
    </location>
</feature>
<evidence type="ECO:0000313" key="12">
    <source>
        <dbReference type="Proteomes" id="UP001142055"/>
    </source>
</evidence>
<dbReference type="InterPro" id="IPR002553">
    <property type="entry name" value="Clathrin/coatomer_adapt-like_N"/>
</dbReference>
<dbReference type="PIRSF" id="PIRSF002291">
    <property type="entry name" value="AP_complex_beta"/>
    <property type="match status" value="1"/>
</dbReference>
<dbReference type="AlphaFoldDB" id="A0A9Q0MG50"/>
<keyword evidence="4" id="KW-0007">Acetylation</keyword>
<dbReference type="Gene3D" id="3.30.310.10">
    <property type="entry name" value="TATA-Binding Protein"/>
    <property type="match status" value="1"/>
</dbReference>
<evidence type="ECO:0000256" key="2">
    <source>
        <dbReference type="ARBA" id="ARBA00022448"/>
    </source>
</evidence>
<dbReference type="Pfam" id="PF02883">
    <property type="entry name" value="Alpha_adaptinC2"/>
    <property type="match status" value="1"/>
</dbReference>
<dbReference type="InterPro" id="IPR026739">
    <property type="entry name" value="AP_beta"/>
</dbReference>
<evidence type="ECO:0000256" key="7">
    <source>
        <dbReference type="PIRNR" id="PIRNR002291"/>
    </source>
</evidence>
<evidence type="ECO:0000313" key="11">
    <source>
        <dbReference type="EMBL" id="KAJ6222950.1"/>
    </source>
</evidence>
<dbReference type="SUPFAM" id="SSF55711">
    <property type="entry name" value="Subdomain of clathrin and coatomer appendage domain"/>
    <property type="match status" value="1"/>
</dbReference>
<dbReference type="SMART" id="SM00185">
    <property type="entry name" value="ARM"/>
    <property type="match status" value="2"/>
</dbReference>
<dbReference type="SMART" id="SM00809">
    <property type="entry name" value="Alpha_adaptinC2"/>
    <property type="match status" value="1"/>
</dbReference>
<evidence type="ECO:0000256" key="3">
    <source>
        <dbReference type="ARBA" id="ARBA00022927"/>
    </source>
</evidence>
<proteinExistence type="inferred from homology"/>
<keyword evidence="3 7" id="KW-0653">Protein transport</keyword>
<evidence type="ECO:0000259" key="10">
    <source>
        <dbReference type="SMART" id="SM01020"/>
    </source>
</evidence>
<comment type="subcellular location">
    <subcellularLocation>
        <location evidence="6">Endomembrane system</location>
        <topology evidence="6">Peripheral membrane protein</topology>
        <orientation evidence="6">Cytoplasmic side</orientation>
    </subcellularLocation>
</comment>
<dbReference type="SMART" id="SM01020">
    <property type="entry name" value="B2-adapt-app_C"/>
    <property type="match status" value="1"/>
</dbReference>
<dbReference type="GO" id="GO:0031410">
    <property type="term" value="C:cytoplasmic vesicle"/>
    <property type="evidence" value="ECO:0007669"/>
    <property type="project" value="UniProtKB-ARBA"/>
</dbReference>
<dbReference type="SUPFAM" id="SSF48371">
    <property type="entry name" value="ARM repeat"/>
    <property type="match status" value="1"/>
</dbReference>